<keyword evidence="2" id="KW-1185">Reference proteome</keyword>
<dbReference type="Proteomes" id="UP001242811">
    <property type="component" value="Unassembled WGS sequence"/>
</dbReference>
<accession>A0ABU0L7U8</accession>
<reference evidence="1 2" key="1">
    <citation type="submission" date="2023-07" db="EMBL/GenBank/DDBJ databases">
        <title>Genomic Encyclopedia of Type Strains, Phase IV (KMG-IV): sequencing the most valuable type-strain genomes for metagenomic binning, comparative biology and taxonomic classification.</title>
        <authorList>
            <person name="Goeker M."/>
        </authorList>
    </citation>
    <scope>NUCLEOTIDE SEQUENCE [LARGE SCALE GENOMIC DNA]</scope>
    <source>
        <strain evidence="1 2">DSM 14914</strain>
    </source>
</reference>
<proteinExistence type="predicted"/>
<dbReference type="Gene3D" id="3.40.50.1820">
    <property type="entry name" value="alpha/beta hydrolase"/>
    <property type="match status" value="1"/>
</dbReference>
<evidence type="ECO:0000313" key="1">
    <source>
        <dbReference type="EMBL" id="MDQ0497358.1"/>
    </source>
</evidence>
<keyword evidence="1" id="KW-0378">Hydrolase</keyword>
<dbReference type="SUPFAM" id="SSF53474">
    <property type="entry name" value="alpha/beta-Hydrolases"/>
    <property type="match status" value="1"/>
</dbReference>
<evidence type="ECO:0000313" key="2">
    <source>
        <dbReference type="Proteomes" id="UP001242811"/>
    </source>
</evidence>
<gene>
    <name evidence="1" type="ORF">QOZ95_005599</name>
</gene>
<dbReference type="InterPro" id="IPR029058">
    <property type="entry name" value="AB_hydrolase_fold"/>
</dbReference>
<sequence length="269" mass="31517">MNSNKINLEQWNRKEHFEQGDNIQLAVLSEDKVMIKQELKIEGIPAILWGGKSDKIFIAIHGNMSNKADDVIVIFAEEATVQGYQVISFDLPEHGDRKEEAYACKVQNCVHDLDIIMRYTQKQSDDISIFACSMGAYFSLLAYNNFPLKQCLFLSPVLDMERIIKNMMTWFSVSEDRLKVEREISTPIGQTLYWDYYCYVKSHPVDTWNKPTAILYGSEDDLCEYDVISTFASRFHCHLKVMKHGKHYFHTKEQLQFYRQWLKEHLFAN</sequence>
<name>A0ABU0L7U8_9BACL</name>
<dbReference type="GO" id="GO:0016787">
    <property type="term" value="F:hydrolase activity"/>
    <property type="evidence" value="ECO:0007669"/>
    <property type="project" value="UniProtKB-KW"/>
</dbReference>
<organism evidence="1 2">
    <name type="scientific">Paenibacillus brasilensis</name>
    <dbReference type="NCBI Taxonomy" id="128574"/>
    <lineage>
        <taxon>Bacteria</taxon>
        <taxon>Bacillati</taxon>
        <taxon>Bacillota</taxon>
        <taxon>Bacilli</taxon>
        <taxon>Bacillales</taxon>
        <taxon>Paenibacillaceae</taxon>
        <taxon>Paenibacillus</taxon>
    </lineage>
</organism>
<comment type="caution">
    <text evidence="1">The sequence shown here is derived from an EMBL/GenBank/DDBJ whole genome shotgun (WGS) entry which is preliminary data.</text>
</comment>
<dbReference type="EMBL" id="JAUSWA010000074">
    <property type="protein sequence ID" value="MDQ0497358.1"/>
    <property type="molecule type" value="Genomic_DNA"/>
</dbReference>
<protein>
    <submittedName>
        <fullName evidence="1">Alpha-beta hydrolase superfamily lysophospholipase</fullName>
    </submittedName>
</protein>